<gene>
    <name evidence="5" type="ORF">OSTQU699_LOCUS3328</name>
</gene>
<evidence type="ECO:0000259" key="4">
    <source>
        <dbReference type="Pfam" id="PF12333"/>
    </source>
</evidence>
<proteinExistence type="inferred from homology"/>
<comment type="caution">
    <text evidence="5">The sequence shown here is derived from an EMBL/GenBank/DDBJ whole genome shotgun (WGS) entry which is preliminary data.</text>
</comment>
<dbReference type="EMBL" id="CAJHUC010000736">
    <property type="protein sequence ID" value="CAD7697967.1"/>
    <property type="molecule type" value="Genomic_DNA"/>
</dbReference>
<comment type="subcellular location">
    <subcellularLocation>
        <location evidence="1">Nucleus</location>
    </subcellularLocation>
</comment>
<evidence type="ECO:0000313" key="5">
    <source>
        <dbReference type="EMBL" id="CAD7697967.1"/>
    </source>
</evidence>
<dbReference type="InterPro" id="IPR011989">
    <property type="entry name" value="ARM-like"/>
</dbReference>
<dbReference type="InterPro" id="IPR016024">
    <property type="entry name" value="ARM-type_fold"/>
</dbReference>
<evidence type="ECO:0000256" key="1">
    <source>
        <dbReference type="ARBA" id="ARBA00004123"/>
    </source>
</evidence>
<evidence type="ECO:0000313" key="6">
    <source>
        <dbReference type="Proteomes" id="UP000708148"/>
    </source>
</evidence>
<dbReference type="InterPro" id="IPR024679">
    <property type="entry name" value="Ipi1_N"/>
</dbReference>
<dbReference type="PANTHER" id="PTHR16056">
    <property type="entry name" value="REGULATOR OF MICROTUBULE DYNAMICS PROTEIN"/>
    <property type="match status" value="1"/>
</dbReference>
<evidence type="ECO:0000256" key="3">
    <source>
        <dbReference type="ARBA" id="ARBA00023242"/>
    </source>
</evidence>
<evidence type="ECO:0000256" key="2">
    <source>
        <dbReference type="ARBA" id="ARBA00006427"/>
    </source>
</evidence>
<dbReference type="PANTHER" id="PTHR16056:SF2">
    <property type="entry name" value="TESTIS-EXPRESSED PROTEIN 10"/>
    <property type="match status" value="1"/>
</dbReference>
<dbReference type="OrthoDB" id="361362at2759"/>
<dbReference type="Pfam" id="PF12333">
    <property type="entry name" value="Ipi1_N"/>
    <property type="match status" value="1"/>
</dbReference>
<dbReference type="GO" id="GO:0005634">
    <property type="term" value="C:nucleus"/>
    <property type="evidence" value="ECO:0007669"/>
    <property type="project" value="UniProtKB-SubCell"/>
</dbReference>
<dbReference type="Proteomes" id="UP000708148">
    <property type="component" value="Unassembled WGS sequence"/>
</dbReference>
<organism evidence="5 6">
    <name type="scientific">Ostreobium quekettii</name>
    <dbReference type="NCBI Taxonomy" id="121088"/>
    <lineage>
        <taxon>Eukaryota</taxon>
        <taxon>Viridiplantae</taxon>
        <taxon>Chlorophyta</taxon>
        <taxon>core chlorophytes</taxon>
        <taxon>Ulvophyceae</taxon>
        <taxon>TCBD clade</taxon>
        <taxon>Bryopsidales</taxon>
        <taxon>Ostreobineae</taxon>
        <taxon>Ostreobiaceae</taxon>
        <taxon>Ostreobium</taxon>
    </lineage>
</organism>
<dbReference type="AlphaFoldDB" id="A0A8S1IRT9"/>
<dbReference type="SUPFAM" id="SSF48371">
    <property type="entry name" value="ARM repeat"/>
    <property type="match status" value="1"/>
</dbReference>
<keyword evidence="6" id="KW-1185">Reference proteome</keyword>
<name>A0A8S1IRT9_9CHLO</name>
<accession>A0A8S1IRT9</accession>
<keyword evidence="3" id="KW-0539">Nucleus</keyword>
<sequence length="951" mass="103972">MGRLSGCRRELGPAAAMGIGRKRKNRGVGVDFYRAKHKVGKKLKKANNATDTTIKSRTIGLPEQSIAQDKDGAAVSKRNLTLKELLSQLSHYSAKVRRDAMEGMGQLFEANPGELNKHAAAVVEGIGERCTDNDGRVRTTLLRLMSKWVLPLLGVHAFRPFLPLLMAHICSAMTHLEAGVRNDSLRFLDLVVKHQGASAMTEFLTPCLEYFTDLLTTLSRSHSLQMASQANKLKVLSGLNKFLGTVLGLDKSPGALCVNSGHSRESSTLRTLFSFRCQQGPKPVMNRSSWGLEQQENAPKATAASICWDPTKHQRSPAVAARGLLERLLDVVCSHSSILADMASGTADLASTCSLVEALQSVAFLVVWLKFAKAIEGSSSFLGGTQISSVGNVGGNQLEHKCGEVVRRFSSVFPICCSVTGLPEAREAVTKFNLVMATLAGRFAKDQVQEGTAADSSKQLRDFYVGALEDIVTNPLHSNIDTEAMIQNVLPSMGITLPMLRVTDQHDVLTAFTKWFQALAVTSPAKLSCLKFMLLLLKGNTHPGHSRCVASEEIVREWAHGLPRLLWEAGHKHTHIFEAAAQLLHSLARYCTPAISTDLDKLQVELVPLFWTRAPGKRPSASSLRKSRTSSKIVVPGPLARLPKRVQLLATSVLYFLPSLCGPLVRSCLIVSLMAAYPAETAQSFITIVSKMAEDGRAKHDDVRVLISGLISGQMDPLDVSDADSTKGDWQRHQLQVDGGFDLMWSLRDLCGTKNSLMPRVVDPWVRLASEAVDCEDRRNLFGIQKFLLQAAQAGMPDISDAVWSSLPTIMVKYHMALHKDGNPQTKGLDDCASQPMFFLLLQCRPGLMPGVLKILFEELCSLRPCVVSGFCPSSFALITSHTQVLLDIFKCRELAQPLLRCKHQIVEGMAHLEFIASRLSSTHQAERKSNTLCQQLLAVCEHVVGSGQAP</sequence>
<protein>
    <recommendedName>
        <fullName evidence="4">Pre-rRNA-processing protein Ipi1 N-terminal domain-containing protein</fullName>
    </recommendedName>
</protein>
<comment type="similarity">
    <text evidence="2">Belongs to the IPI1/TEX10 family.</text>
</comment>
<dbReference type="Gene3D" id="1.25.10.10">
    <property type="entry name" value="Leucine-rich Repeat Variant"/>
    <property type="match status" value="1"/>
</dbReference>
<reference evidence="5" key="1">
    <citation type="submission" date="2020-12" db="EMBL/GenBank/DDBJ databases">
        <authorList>
            <person name="Iha C."/>
        </authorList>
    </citation>
    <scope>NUCLEOTIDE SEQUENCE</scope>
</reference>
<feature type="domain" description="Pre-rRNA-processing protein Ipi1 N-terminal" evidence="4">
    <location>
        <begin position="158"/>
        <end position="243"/>
    </location>
</feature>